<dbReference type="AlphaFoldDB" id="A0A182IFK5"/>
<reference evidence="1" key="1">
    <citation type="submission" date="2022-08" db="UniProtKB">
        <authorList>
            <consortium name="EnsemblMetazoa"/>
        </authorList>
    </citation>
    <scope>IDENTIFICATION</scope>
    <source>
        <strain evidence="1">Dongola</strain>
    </source>
</reference>
<dbReference type="VEuPathDB" id="VectorBase:AARA014270"/>
<dbReference type="EnsemblMetazoa" id="AARA014270-RA">
    <property type="protein sequence ID" value="AARA014270-PA"/>
    <property type="gene ID" value="AARA014270"/>
</dbReference>
<evidence type="ECO:0000313" key="1">
    <source>
        <dbReference type="EnsemblMetazoa" id="AARA014270-PA"/>
    </source>
</evidence>
<dbReference type="EMBL" id="APCN01002767">
    <property type="status" value="NOT_ANNOTATED_CDS"/>
    <property type="molecule type" value="Genomic_DNA"/>
</dbReference>
<accession>A0A182IFK5</accession>
<organism evidence="1 2">
    <name type="scientific">Anopheles arabiensis</name>
    <name type="common">Mosquito</name>
    <dbReference type="NCBI Taxonomy" id="7173"/>
    <lineage>
        <taxon>Eukaryota</taxon>
        <taxon>Metazoa</taxon>
        <taxon>Ecdysozoa</taxon>
        <taxon>Arthropoda</taxon>
        <taxon>Hexapoda</taxon>
        <taxon>Insecta</taxon>
        <taxon>Pterygota</taxon>
        <taxon>Neoptera</taxon>
        <taxon>Endopterygota</taxon>
        <taxon>Diptera</taxon>
        <taxon>Nematocera</taxon>
        <taxon>Culicoidea</taxon>
        <taxon>Culicidae</taxon>
        <taxon>Anophelinae</taxon>
        <taxon>Anopheles</taxon>
    </lineage>
</organism>
<evidence type="ECO:0000313" key="2">
    <source>
        <dbReference type="Proteomes" id="UP000075840"/>
    </source>
</evidence>
<sequence>MFRSCHFSLQALRKLWMVPEDIF</sequence>
<name>A0A182IFK5_ANOAR</name>
<proteinExistence type="predicted"/>
<keyword evidence="2" id="KW-1185">Reference proteome</keyword>
<dbReference type="Proteomes" id="UP000075840">
    <property type="component" value="Unassembled WGS sequence"/>
</dbReference>
<protein>
    <submittedName>
        <fullName evidence="1">Uncharacterized protein</fullName>
    </submittedName>
</protein>